<dbReference type="EMBL" id="FONW01000016">
    <property type="protein sequence ID" value="SFF79748.1"/>
    <property type="molecule type" value="Genomic_DNA"/>
</dbReference>
<dbReference type="InterPro" id="IPR018391">
    <property type="entry name" value="PQQ_b-propeller_rpt"/>
</dbReference>
<sequence length="407" mass="45321">MKNQLTTILFVLFCCLCSSNALAQEATRWRGENSEGKYPAPNLLQQWPADGPEVLWHFEELGDGYSTPAFANGKIYCTGMQDNIGYINIFQEDGTFLKKVKYAKEFEVSYPGTRPTPTIVGDLAYVSSGYGELVCVNLNSGKILWNKELKADFNAENIRFGFTESVLVDGEKVYFTPGGKEFNMVALNRMTGELIWKCAGKGQLSAYCTPQWIKLPQRQLLVTHTGDQIIAVDTQNGQLLWSYPHPNQYNIHPNTPIYKDGALFCFSGYGQGGVKLSLSEDGSEVTKVWSTSKMDNQMGGAMLLDGCIYGSGHKSRGWFCLDWETGEEKWHSTDMGNGAIIMAGDKFIIYSDRGELALVKPDATKFDIISKTKVKYGSAQHWAHPVVHNGILYVRHGKSLIAYKIST</sequence>
<accession>A0A1I2LMI4</accession>
<dbReference type="STRING" id="655355.SAMN05216283_11642"/>
<keyword evidence="4" id="KW-1185">Reference proteome</keyword>
<organism evidence="3 4">
    <name type="scientific">Sunxiuqinia elliptica</name>
    <dbReference type="NCBI Taxonomy" id="655355"/>
    <lineage>
        <taxon>Bacteria</taxon>
        <taxon>Pseudomonadati</taxon>
        <taxon>Bacteroidota</taxon>
        <taxon>Bacteroidia</taxon>
        <taxon>Marinilabiliales</taxon>
        <taxon>Prolixibacteraceae</taxon>
        <taxon>Sunxiuqinia</taxon>
    </lineage>
</organism>
<dbReference type="Proteomes" id="UP000198964">
    <property type="component" value="Unassembled WGS sequence"/>
</dbReference>
<dbReference type="Gene3D" id="2.130.10.10">
    <property type="entry name" value="YVTN repeat-like/Quinoprotein amine dehydrogenase"/>
    <property type="match status" value="1"/>
</dbReference>
<feature type="domain" description="Pyrrolo-quinoline quinone repeat" evidence="2">
    <location>
        <begin position="115"/>
        <end position="331"/>
    </location>
</feature>
<dbReference type="InterPro" id="IPR015943">
    <property type="entry name" value="WD40/YVTN_repeat-like_dom_sf"/>
</dbReference>
<protein>
    <submittedName>
        <fullName evidence="3">Outer membrane protein assembly factor BamB, contains PQQ-like beta-propeller repeat</fullName>
    </submittedName>
</protein>
<dbReference type="InterPro" id="IPR011047">
    <property type="entry name" value="Quinoprotein_ADH-like_sf"/>
</dbReference>
<dbReference type="Pfam" id="PF13360">
    <property type="entry name" value="PQQ_2"/>
    <property type="match status" value="1"/>
</dbReference>
<feature type="signal peptide" evidence="1">
    <location>
        <begin position="1"/>
        <end position="23"/>
    </location>
</feature>
<gene>
    <name evidence="3" type="ORF">SAMN05216283_11642</name>
</gene>
<dbReference type="SUPFAM" id="SSF50998">
    <property type="entry name" value="Quinoprotein alcohol dehydrogenase-like"/>
    <property type="match status" value="1"/>
</dbReference>
<feature type="chain" id="PRO_5011492742" evidence="1">
    <location>
        <begin position="24"/>
        <end position="407"/>
    </location>
</feature>
<name>A0A1I2LMI4_9BACT</name>
<keyword evidence="1" id="KW-0732">Signal</keyword>
<proteinExistence type="predicted"/>
<dbReference type="AlphaFoldDB" id="A0A1I2LMI4"/>
<dbReference type="PANTHER" id="PTHR34512:SF30">
    <property type="entry name" value="OUTER MEMBRANE PROTEIN ASSEMBLY FACTOR BAMB"/>
    <property type="match status" value="1"/>
</dbReference>
<dbReference type="PANTHER" id="PTHR34512">
    <property type="entry name" value="CELL SURFACE PROTEIN"/>
    <property type="match status" value="1"/>
</dbReference>
<evidence type="ECO:0000256" key="1">
    <source>
        <dbReference type="SAM" id="SignalP"/>
    </source>
</evidence>
<reference evidence="3 4" key="1">
    <citation type="submission" date="2016-10" db="EMBL/GenBank/DDBJ databases">
        <authorList>
            <person name="de Groot N.N."/>
        </authorList>
    </citation>
    <scope>NUCLEOTIDE SEQUENCE [LARGE SCALE GENOMIC DNA]</scope>
    <source>
        <strain evidence="3 4">CGMCC 1.9156</strain>
    </source>
</reference>
<evidence type="ECO:0000259" key="2">
    <source>
        <dbReference type="Pfam" id="PF13360"/>
    </source>
</evidence>
<dbReference type="RefSeq" id="WP_093921551.1">
    <property type="nucleotide sequence ID" value="NZ_FONW01000016.1"/>
</dbReference>
<evidence type="ECO:0000313" key="3">
    <source>
        <dbReference type="EMBL" id="SFF79748.1"/>
    </source>
</evidence>
<dbReference type="InterPro" id="IPR002372">
    <property type="entry name" value="PQQ_rpt_dom"/>
</dbReference>
<evidence type="ECO:0000313" key="4">
    <source>
        <dbReference type="Proteomes" id="UP000198964"/>
    </source>
</evidence>
<dbReference type="SMART" id="SM00564">
    <property type="entry name" value="PQQ"/>
    <property type="match status" value="3"/>
</dbReference>